<dbReference type="Proteomes" id="UP000254330">
    <property type="component" value="Unassembled WGS sequence"/>
</dbReference>
<gene>
    <name evidence="3" type="ORF">DFR61_11069</name>
    <name evidence="2" type="ORF">NCTC10597_00973</name>
</gene>
<keyword evidence="1" id="KW-0812">Transmembrane</keyword>
<feature type="transmembrane region" description="Helical" evidence="1">
    <location>
        <begin position="47"/>
        <end position="70"/>
    </location>
</feature>
<dbReference type="EMBL" id="SNZG01000010">
    <property type="protein sequence ID" value="TDR39852.1"/>
    <property type="molecule type" value="Genomic_DNA"/>
</dbReference>
<dbReference type="AlphaFoldDB" id="A0A8B4Q9E2"/>
<keyword evidence="1" id="KW-0472">Membrane</keyword>
<evidence type="ECO:0000313" key="2">
    <source>
        <dbReference type="EMBL" id="STX09301.1"/>
    </source>
</evidence>
<dbReference type="InterPro" id="IPR020076">
    <property type="entry name" value="DUF2768"/>
</dbReference>
<reference evidence="3 5" key="2">
    <citation type="submission" date="2019-03" db="EMBL/GenBank/DDBJ databases">
        <title>Genomic Encyclopedia of Type Strains, Phase IV (KMG-IV): sequencing the most valuable type-strain genomes for metagenomic binning, comparative biology and taxonomic classification.</title>
        <authorList>
            <person name="Goeker M."/>
        </authorList>
    </citation>
    <scope>NUCLEOTIDE SEQUENCE [LARGE SCALE GENOMIC DNA]</scope>
    <source>
        <strain evidence="3 5">DSM 20580</strain>
    </source>
</reference>
<keyword evidence="1" id="KW-1133">Transmembrane helix</keyword>
<reference evidence="2 4" key="1">
    <citation type="submission" date="2018-06" db="EMBL/GenBank/DDBJ databases">
        <authorList>
            <consortium name="Pathogen Informatics"/>
            <person name="Doyle S."/>
        </authorList>
    </citation>
    <scope>NUCLEOTIDE SEQUENCE [LARGE SCALE GENOMIC DNA]</scope>
    <source>
        <strain evidence="2 4">NCTC10597</strain>
    </source>
</reference>
<evidence type="ECO:0000313" key="4">
    <source>
        <dbReference type="Proteomes" id="UP000254330"/>
    </source>
</evidence>
<comment type="caution">
    <text evidence="2">The sequence shown here is derived from an EMBL/GenBank/DDBJ whole genome shotgun (WGS) entry which is preliminary data.</text>
</comment>
<dbReference type="RefSeq" id="WP_232025795.1">
    <property type="nucleotide sequence ID" value="NZ_BJUE01000014.1"/>
</dbReference>
<sequence length="71" mass="8006">MDNLALSLAISPMNMMWISFYSIGFMMIAMFLIHVSRTKISNGVVSIVVSLMAYGFLLLGGLTMVFVIFYW</sequence>
<evidence type="ECO:0000256" key="1">
    <source>
        <dbReference type="SAM" id="Phobius"/>
    </source>
</evidence>
<dbReference type="EMBL" id="UGNP01000001">
    <property type="protein sequence ID" value="STX09301.1"/>
    <property type="molecule type" value="Genomic_DNA"/>
</dbReference>
<feature type="transmembrane region" description="Helical" evidence="1">
    <location>
        <begin position="15"/>
        <end position="35"/>
    </location>
</feature>
<dbReference type="Proteomes" id="UP000294641">
    <property type="component" value="Unassembled WGS sequence"/>
</dbReference>
<keyword evidence="5" id="KW-1185">Reference proteome</keyword>
<organism evidence="2 4">
    <name type="scientific">Kurthia zopfii</name>
    <dbReference type="NCBI Taxonomy" id="1650"/>
    <lineage>
        <taxon>Bacteria</taxon>
        <taxon>Bacillati</taxon>
        <taxon>Bacillota</taxon>
        <taxon>Bacilli</taxon>
        <taxon>Bacillales</taxon>
        <taxon>Caryophanaceae</taxon>
        <taxon>Kurthia</taxon>
    </lineage>
</organism>
<evidence type="ECO:0000313" key="3">
    <source>
        <dbReference type="EMBL" id="TDR39852.1"/>
    </source>
</evidence>
<protein>
    <submittedName>
        <fullName evidence="2">Protein of uncharacterized function (DUF2768)</fullName>
    </submittedName>
    <submittedName>
        <fullName evidence="3">Uncharacterized protein DUF2768</fullName>
    </submittedName>
</protein>
<dbReference type="Pfam" id="PF10966">
    <property type="entry name" value="DUF2768"/>
    <property type="match status" value="1"/>
</dbReference>
<proteinExistence type="predicted"/>
<evidence type="ECO:0000313" key="5">
    <source>
        <dbReference type="Proteomes" id="UP000294641"/>
    </source>
</evidence>
<name>A0A8B4Q9E2_9BACL</name>
<accession>A0A8B4Q9E2</accession>